<feature type="signal peptide" evidence="1">
    <location>
        <begin position="1"/>
        <end position="17"/>
    </location>
</feature>
<protein>
    <submittedName>
        <fullName evidence="2">Uncharacterized protein</fullName>
    </submittedName>
</protein>
<sequence>MLCLLTLVMSQWSLLAAVLWSLSRFEHSPFISMGKNSRKLCNASLAMVESPFSKTQPHP</sequence>
<keyword evidence="1" id="KW-0732">Signal</keyword>
<feature type="chain" id="PRO_5002435407" evidence="1">
    <location>
        <begin position="18"/>
        <end position="59"/>
    </location>
</feature>
<accession>A0A0E9XC41</accession>
<reference evidence="2" key="2">
    <citation type="journal article" date="2015" name="Fish Shellfish Immunol.">
        <title>Early steps in the European eel (Anguilla anguilla)-Vibrio vulnificus interaction in the gills: Role of the RtxA13 toxin.</title>
        <authorList>
            <person name="Callol A."/>
            <person name="Pajuelo D."/>
            <person name="Ebbesson L."/>
            <person name="Teles M."/>
            <person name="MacKenzie S."/>
            <person name="Amaro C."/>
        </authorList>
    </citation>
    <scope>NUCLEOTIDE SEQUENCE</scope>
</reference>
<dbReference type="EMBL" id="GBXM01009344">
    <property type="protein sequence ID" value="JAH99233.1"/>
    <property type="molecule type" value="Transcribed_RNA"/>
</dbReference>
<organism evidence="2">
    <name type="scientific">Anguilla anguilla</name>
    <name type="common">European freshwater eel</name>
    <name type="synonym">Muraena anguilla</name>
    <dbReference type="NCBI Taxonomy" id="7936"/>
    <lineage>
        <taxon>Eukaryota</taxon>
        <taxon>Metazoa</taxon>
        <taxon>Chordata</taxon>
        <taxon>Craniata</taxon>
        <taxon>Vertebrata</taxon>
        <taxon>Euteleostomi</taxon>
        <taxon>Actinopterygii</taxon>
        <taxon>Neopterygii</taxon>
        <taxon>Teleostei</taxon>
        <taxon>Anguilliformes</taxon>
        <taxon>Anguillidae</taxon>
        <taxon>Anguilla</taxon>
    </lineage>
</organism>
<dbReference type="AlphaFoldDB" id="A0A0E9XC41"/>
<evidence type="ECO:0000256" key="1">
    <source>
        <dbReference type="SAM" id="SignalP"/>
    </source>
</evidence>
<reference evidence="2" key="1">
    <citation type="submission" date="2014-11" db="EMBL/GenBank/DDBJ databases">
        <authorList>
            <person name="Amaro Gonzalez C."/>
        </authorList>
    </citation>
    <scope>NUCLEOTIDE SEQUENCE</scope>
</reference>
<proteinExistence type="predicted"/>
<name>A0A0E9XC41_ANGAN</name>
<evidence type="ECO:0000313" key="2">
    <source>
        <dbReference type="EMBL" id="JAH99233.1"/>
    </source>
</evidence>